<dbReference type="InterPro" id="IPR041916">
    <property type="entry name" value="Anti_sigma_zinc_sf"/>
</dbReference>
<evidence type="ECO:0000313" key="4">
    <source>
        <dbReference type="EMBL" id="MCF4120239.1"/>
    </source>
</evidence>
<proteinExistence type="predicted"/>
<dbReference type="AlphaFoldDB" id="A0AA41UAL2"/>
<evidence type="ECO:0000256" key="3">
    <source>
        <dbReference type="SAM" id="Phobius"/>
    </source>
</evidence>
<gene>
    <name evidence="4" type="ORF">L1785_04525</name>
</gene>
<organism evidence="4 5">
    <name type="scientific">Antribacter soli</name>
    <dbReference type="NCBI Taxonomy" id="2910976"/>
    <lineage>
        <taxon>Bacteria</taxon>
        <taxon>Bacillati</taxon>
        <taxon>Actinomycetota</taxon>
        <taxon>Actinomycetes</taxon>
        <taxon>Micrococcales</taxon>
        <taxon>Promicromonosporaceae</taxon>
        <taxon>Antribacter</taxon>
    </lineage>
</organism>
<evidence type="ECO:0000256" key="2">
    <source>
        <dbReference type="ARBA" id="ARBA00023163"/>
    </source>
</evidence>
<keyword evidence="3" id="KW-1133">Transmembrane helix</keyword>
<protein>
    <submittedName>
        <fullName evidence="4">Zf-HC2 domain-containing protein</fullName>
    </submittedName>
</protein>
<keyword evidence="3" id="KW-0812">Transmembrane</keyword>
<dbReference type="Proteomes" id="UP001165405">
    <property type="component" value="Unassembled WGS sequence"/>
</dbReference>
<keyword evidence="5" id="KW-1185">Reference proteome</keyword>
<keyword evidence="1" id="KW-0805">Transcription regulation</keyword>
<sequence length="330" mass="33517">MSGGSHLGSWLSALADGQLAPAETERALSHVAVCLACARELDAARAARRALTSARDVQPDPALVQRLMALQASIPPADSDPLRSPLRPGPAYSGAWAPAYAGDADYSGNLARRARRGRAARLAAFGAGGLGMLGLTLFALGDSPVVSPDLSAQASMSLLGRAGQHEAAPGEDVLARLDVGGQGTTAEALAWVAENGWVAPTGLPDGFQVSALRLLGDEGQVLEIDLTGPHGTAVVRQQVGRLQAGVTAGAGTTAAVSAVQVPGHDVVLLAQDPAHVAWQADDVVVDVVAEVPDDVLADLVAAFPGRGYDAGVLPRIARGWTNVTGAIASP</sequence>
<feature type="transmembrane region" description="Helical" evidence="3">
    <location>
        <begin position="122"/>
        <end position="141"/>
    </location>
</feature>
<dbReference type="EMBL" id="JAKGSG010000018">
    <property type="protein sequence ID" value="MCF4120239.1"/>
    <property type="molecule type" value="Genomic_DNA"/>
</dbReference>
<evidence type="ECO:0000313" key="5">
    <source>
        <dbReference type="Proteomes" id="UP001165405"/>
    </source>
</evidence>
<name>A0AA41UAL2_9MICO</name>
<keyword evidence="3" id="KW-0472">Membrane</keyword>
<dbReference type="Gene3D" id="1.10.10.1320">
    <property type="entry name" value="Anti-sigma factor, zinc-finger domain"/>
    <property type="match status" value="1"/>
</dbReference>
<keyword evidence="2" id="KW-0804">Transcription</keyword>
<accession>A0AA41UAL2</accession>
<dbReference type="RefSeq" id="WP_236087974.1">
    <property type="nucleotide sequence ID" value="NZ_JAKGSG010000018.1"/>
</dbReference>
<comment type="caution">
    <text evidence="4">The sequence shown here is derived from an EMBL/GenBank/DDBJ whole genome shotgun (WGS) entry which is preliminary data.</text>
</comment>
<evidence type="ECO:0000256" key="1">
    <source>
        <dbReference type="ARBA" id="ARBA00023015"/>
    </source>
</evidence>
<reference evidence="4" key="1">
    <citation type="submission" date="2022-01" db="EMBL/GenBank/DDBJ databases">
        <title>Antribacter sp. nov., isolated from Guizhou of China.</title>
        <authorList>
            <person name="Chengliang C."/>
            <person name="Ya Z."/>
        </authorList>
    </citation>
    <scope>NUCLEOTIDE SEQUENCE</scope>
    <source>
        <strain evidence="4">KLBMP 9083</strain>
    </source>
</reference>